<feature type="domain" description="Nucleotidyl transferase" evidence="6">
    <location>
        <begin position="2"/>
        <end position="159"/>
    </location>
</feature>
<dbReference type="InterPro" id="IPR029044">
    <property type="entry name" value="Nucleotide-diphossugar_trans"/>
</dbReference>
<dbReference type="SUPFAM" id="SSF53448">
    <property type="entry name" value="Nucleotide-diphospho-sugar transferases"/>
    <property type="match status" value="1"/>
</dbReference>
<dbReference type="AlphaFoldDB" id="A0A382WSU5"/>
<evidence type="ECO:0000259" key="6">
    <source>
        <dbReference type="Pfam" id="PF00483"/>
    </source>
</evidence>
<dbReference type="InterPro" id="IPR005771">
    <property type="entry name" value="GalU_uridylyltTrfase_bac/arc"/>
</dbReference>
<sequence length="188" mass="20372">LAAQFVGDESFVVGFGDTIVTSFGPKGVVARLIEDHEQSGAAATIAVWEVPPADASRYGVIRPAVKDPVGAFPIDEIVEKPAPGEAPSHLAVAARYVFTPRIFDAIAATEPGVKGELWLTDAIRLLLEWGDGVRCVRLQEGERRYDIGTPLTYYRAFADFALADPEHGVAFAEYLRTCLLGEHRETGM</sequence>
<gene>
    <name evidence="7" type="ORF">METZ01_LOCUS413985</name>
</gene>
<evidence type="ECO:0000256" key="5">
    <source>
        <dbReference type="ARBA" id="ARBA00048128"/>
    </source>
</evidence>
<organism evidence="7">
    <name type="scientific">marine metagenome</name>
    <dbReference type="NCBI Taxonomy" id="408172"/>
    <lineage>
        <taxon>unclassified sequences</taxon>
        <taxon>metagenomes</taxon>
        <taxon>ecological metagenomes</taxon>
    </lineage>
</organism>
<dbReference type="PANTHER" id="PTHR43197">
    <property type="entry name" value="UTP--GLUCOSE-1-PHOSPHATE URIDYLYLTRANSFERASE"/>
    <property type="match status" value="1"/>
</dbReference>
<dbReference type="GO" id="GO:0003983">
    <property type="term" value="F:UTP:glucose-1-phosphate uridylyltransferase activity"/>
    <property type="evidence" value="ECO:0007669"/>
    <property type="project" value="UniProtKB-EC"/>
</dbReference>
<dbReference type="Pfam" id="PF00483">
    <property type="entry name" value="NTP_transferase"/>
    <property type="match status" value="1"/>
</dbReference>
<evidence type="ECO:0000256" key="2">
    <source>
        <dbReference type="ARBA" id="ARBA00012415"/>
    </source>
</evidence>
<evidence type="ECO:0000256" key="3">
    <source>
        <dbReference type="ARBA" id="ARBA00022679"/>
    </source>
</evidence>
<evidence type="ECO:0000256" key="1">
    <source>
        <dbReference type="ARBA" id="ARBA00006890"/>
    </source>
</evidence>
<comment type="similarity">
    <text evidence="1">Belongs to the UDPGP type 2 family.</text>
</comment>
<feature type="non-terminal residue" evidence="7">
    <location>
        <position position="1"/>
    </location>
</feature>
<evidence type="ECO:0000256" key="4">
    <source>
        <dbReference type="ARBA" id="ARBA00022695"/>
    </source>
</evidence>
<protein>
    <recommendedName>
        <fullName evidence="2">UTP--glucose-1-phosphate uridylyltransferase</fullName>
        <ecNumber evidence="2">2.7.7.9</ecNumber>
    </recommendedName>
</protein>
<dbReference type="PANTHER" id="PTHR43197:SF1">
    <property type="entry name" value="UTP--GLUCOSE-1-PHOSPHATE URIDYLYLTRANSFERASE"/>
    <property type="match status" value="1"/>
</dbReference>
<proteinExistence type="inferred from homology"/>
<name>A0A382WSU5_9ZZZZ</name>
<evidence type="ECO:0000313" key="7">
    <source>
        <dbReference type="EMBL" id="SVD61131.1"/>
    </source>
</evidence>
<dbReference type="Gene3D" id="3.90.550.10">
    <property type="entry name" value="Spore Coat Polysaccharide Biosynthesis Protein SpsA, Chain A"/>
    <property type="match status" value="1"/>
</dbReference>
<dbReference type="InterPro" id="IPR005835">
    <property type="entry name" value="NTP_transferase_dom"/>
</dbReference>
<dbReference type="GO" id="GO:0006011">
    <property type="term" value="P:UDP-alpha-D-glucose metabolic process"/>
    <property type="evidence" value="ECO:0007669"/>
    <property type="project" value="InterPro"/>
</dbReference>
<accession>A0A382WSU5</accession>
<dbReference type="EC" id="2.7.7.9" evidence="2"/>
<keyword evidence="3" id="KW-0808">Transferase</keyword>
<keyword evidence="4" id="KW-0548">Nucleotidyltransferase</keyword>
<comment type="catalytic activity">
    <reaction evidence="5">
        <text>alpha-D-glucose 1-phosphate + UTP + H(+) = UDP-alpha-D-glucose + diphosphate</text>
        <dbReference type="Rhea" id="RHEA:19889"/>
        <dbReference type="ChEBI" id="CHEBI:15378"/>
        <dbReference type="ChEBI" id="CHEBI:33019"/>
        <dbReference type="ChEBI" id="CHEBI:46398"/>
        <dbReference type="ChEBI" id="CHEBI:58601"/>
        <dbReference type="ChEBI" id="CHEBI:58885"/>
        <dbReference type="EC" id="2.7.7.9"/>
    </reaction>
</comment>
<dbReference type="EMBL" id="UINC01161756">
    <property type="protein sequence ID" value="SVD61131.1"/>
    <property type="molecule type" value="Genomic_DNA"/>
</dbReference>
<reference evidence="7" key="1">
    <citation type="submission" date="2018-05" db="EMBL/GenBank/DDBJ databases">
        <authorList>
            <person name="Lanie J.A."/>
            <person name="Ng W.-L."/>
            <person name="Kazmierczak K.M."/>
            <person name="Andrzejewski T.M."/>
            <person name="Davidsen T.M."/>
            <person name="Wayne K.J."/>
            <person name="Tettelin H."/>
            <person name="Glass J.I."/>
            <person name="Rusch D."/>
            <person name="Podicherti R."/>
            <person name="Tsui H.-C.T."/>
            <person name="Winkler M.E."/>
        </authorList>
    </citation>
    <scope>NUCLEOTIDE SEQUENCE</scope>
</reference>